<feature type="region of interest" description="Disordered" evidence="4">
    <location>
        <begin position="159"/>
        <end position="191"/>
    </location>
</feature>
<sequence length="711" mass="77777">MMLGGWGRSPGSSGSVPPSGQRTGHRLLPLPFNRTGGGSGSGGSGGRAAEAEDVMGHYGRNKGGVNKIRTGLYYSPPGTSYTILEKPPAASPPPPPPRATYLRESSAGVSGPNHSGTGSMPQAHNNRSNNAGSRGSSGKKRPISPEQVLKMFTAPNYNASSSYHVSNTKPQSPPPHGSNTSQSHNTSSTIHNDNLTVRTISMSRPNVTSGSPSSQGFGICVKGGADESNVGVYISRVEEGSIAESVGLKPGDSILEVNGRPFSSISHEEALKIFKTYRQITMTVKCPSPPQSMSTMHKKDDNENTNQDEAWGLSRTYSWINRKGQPVSPPLEYAKPISPYSKWSYTRSSKDKIRKVELVIEPGQSLGLMIRGGTEYNLGIFITGIDKDSVADRSGLMIGDQILEVNGQSFLNLSHDEAVNQLKFQKQMTLTVRDVGKVPHSCTTYNPDTWNHSIDNTDRKSEGKHSPMKTNEQSHRDMEVEEFEYSHQDYGDLETELLPRKYHNELIDVGYTHRNSGIYDESNMTRSSSGYLEGLRSHLGGWTQKLKSWYYGSSLQLSNKHGRSYDGKNELLDEDGSYRRESGFIESSCSNVQNESQIMLDQQGNLRIIVKKIKPLLGIAIEGGINTKHLLPRIINIHENGAAYEAGGLEVGQLILEVDGQKVEGMPHQEVARLIAESFAQTDKSEIEFLVVEAKKSNLEPKPTALIFLEN</sequence>
<feature type="compositionally biased region" description="Low complexity" evidence="4">
    <location>
        <begin position="177"/>
        <end position="191"/>
    </location>
</feature>
<dbReference type="AlphaFoldDB" id="A0A8B8GH36"/>
<feature type="region of interest" description="Disordered" evidence="4">
    <location>
        <begin position="285"/>
        <end position="305"/>
    </location>
</feature>
<dbReference type="InterPro" id="IPR036034">
    <property type="entry name" value="PDZ_sf"/>
</dbReference>
<dbReference type="Proteomes" id="UP000694846">
    <property type="component" value="Unplaced"/>
</dbReference>
<dbReference type="RefSeq" id="XP_025421906.1">
    <property type="nucleotide sequence ID" value="XM_025566121.1"/>
</dbReference>
<organism evidence="6 7">
    <name type="scientific">Sipha flava</name>
    <name type="common">yellow sugarcane aphid</name>
    <dbReference type="NCBI Taxonomy" id="143950"/>
    <lineage>
        <taxon>Eukaryota</taxon>
        <taxon>Metazoa</taxon>
        <taxon>Ecdysozoa</taxon>
        <taxon>Arthropoda</taxon>
        <taxon>Hexapoda</taxon>
        <taxon>Insecta</taxon>
        <taxon>Pterygota</taxon>
        <taxon>Neoptera</taxon>
        <taxon>Paraneoptera</taxon>
        <taxon>Hemiptera</taxon>
        <taxon>Sternorrhyncha</taxon>
        <taxon>Aphidomorpha</taxon>
        <taxon>Aphidoidea</taxon>
        <taxon>Aphididae</taxon>
        <taxon>Sipha</taxon>
    </lineage>
</organism>
<dbReference type="InterPro" id="IPR001478">
    <property type="entry name" value="PDZ"/>
</dbReference>
<dbReference type="GeneID" id="112691741"/>
<dbReference type="FunFam" id="2.30.42.10:FF:000173">
    <property type="entry name" value="whirlin isoform X4"/>
    <property type="match status" value="1"/>
</dbReference>
<proteinExistence type="predicted"/>
<comment type="subcellular location">
    <subcellularLocation>
        <location evidence="1">Cell projection</location>
    </subcellularLocation>
</comment>
<evidence type="ECO:0000256" key="4">
    <source>
        <dbReference type="SAM" id="MobiDB-lite"/>
    </source>
</evidence>
<dbReference type="Pfam" id="PF00595">
    <property type="entry name" value="PDZ"/>
    <property type="match status" value="3"/>
</dbReference>
<feature type="compositionally biased region" description="Polar residues" evidence="4">
    <location>
        <begin position="112"/>
        <end position="124"/>
    </location>
</feature>
<evidence type="ECO:0000313" key="7">
    <source>
        <dbReference type="RefSeq" id="XP_025421906.1"/>
    </source>
</evidence>
<dbReference type="OrthoDB" id="10029564at2759"/>
<dbReference type="PROSITE" id="PS50106">
    <property type="entry name" value="PDZ"/>
    <property type="match status" value="3"/>
</dbReference>
<feature type="domain" description="PDZ" evidence="5">
    <location>
        <begin position="597"/>
        <end position="678"/>
    </location>
</feature>
<feature type="region of interest" description="Disordered" evidence="4">
    <location>
        <begin position="447"/>
        <end position="476"/>
    </location>
</feature>
<dbReference type="GO" id="GO:0005886">
    <property type="term" value="C:plasma membrane"/>
    <property type="evidence" value="ECO:0007669"/>
    <property type="project" value="TreeGrafter"/>
</dbReference>
<feature type="compositionally biased region" description="Polar residues" evidence="4">
    <location>
        <begin position="159"/>
        <end position="170"/>
    </location>
</feature>
<keyword evidence="6" id="KW-1185">Reference proteome</keyword>
<protein>
    <submittedName>
        <fullName evidence="7">Harmonin-like isoform X3</fullName>
    </submittedName>
</protein>
<feature type="compositionally biased region" description="Low complexity" evidence="4">
    <location>
        <begin position="9"/>
        <end position="20"/>
    </location>
</feature>
<feature type="compositionally biased region" description="Gly residues" evidence="4">
    <location>
        <begin position="35"/>
        <end position="46"/>
    </location>
</feature>
<dbReference type="GO" id="GO:0032426">
    <property type="term" value="C:stereocilium tip"/>
    <property type="evidence" value="ECO:0007669"/>
    <property type="project" value="TreeGrafter"/>
</dbReference>
<dbReference type="SMART" id="SM00228">
    <property type="entry name" value="PDZ"/>
    <property type="match status" value="3"/>
</dbReference>
<feature type="domain" description="PDZ" evidence="5">
    <location>
        <begin position="355"/>
        <end position="423"/>
    </location>
</feature>
<evidence type="ECO:0000313" key="6">
    <source>
        <dbReference type="Proteomes" id="UP000694846"/>
    </source>
</evidence>
<feature type="compositionally biased region" description="Low complexity" evidence="4">
    <location>
        <begin position="125"/>
        <end position="136"/>
    </location>
</feature>
<accession>A0A8B8GH36</accession>
<feature type="compositionally biased region" description="Basic and acidic residues" evidence="4">
    <location>
        <begin position="455"/>
        <end position="465"/>
    </location>
</feature>
<dbReference type="PANTHER" id="PTHR23116:SF29">
    <property type="entry name" value="PDZ DOMAIN-CONTAINING PROTEIN 7"/>
    <property type="match status" value="1"/>
</dbReference>
<feature type="compositionally biased region" description="Pro residues" evidence="4">
    <location>
        <begin position="89"/>
        <end position="98"/>
    </location>
</feature>
<feature type="domain" description="PDZ" evidence="5">
    <location>
        <begin position="199"/>
        <end position="275"/>
    </location>
</feature>
<evidence type="ECO:0000256" key="3">
    <source>
        <dbReference type="ARBA" id="ARBA00023273"/>
    </source>
</evidence>
<dbReference type="InterPro" id="IPR051844">
    <property type="entry name" value="USH2_Complex_Protein"/>
</dbReference>
<dbReference type="FunFam" id="2.30.42.10:FF:000167">
    <property type="entry name" value="whirlin isoform X1"/>
    <property type="match status" value="1"/>
</dbReference>
<evidence type="ECO:0000259" key="5">
    <source>
        <dbReference type="PROSITE" id="PS50106"/>
    </source>
</evidence>
<feature type="region of interest" description="Disordered" evidence="4">
    <location>
        <begin position="1"/>
        <end position="68"/>
    </location>
</feature>
<evidence type="ECO:0000256" key="1">
    <source>
        <dbReference type="ARBA" id="ARBA00004316"/>
    </source>
</evidence>
<keyword evidence="3" id="KW-0966">Cell projection</keyword>
<evidence type="ECO:0000256" key="2">
    <source>
        <dbReference type="ARBA" id="ARBA00022737"/>
    </source>
</evidence>
<dbReference type="GO" id="GO:0002142">
    <property type="term" value="C:stereocilia ankle link complex"/>
    <property type="evidence" value="ECO:0007669"/>
    <property type="project" value="TreeGrafter"/>
</dbReference>
<dbReference type="CDD" id="cd06741">
    <property type="entry name" value="PDZ2_FL-whirlin"/>
    <property type="match status" value="1"/>
</dbReference>
<dbReference type="SUPFAM" id="SSF50156">
    <property type="entry name" value="PDZ domain-like"/>
    <property type="match status" value="3"/>
</dbReference>
<dbReference type="GO" id="GO:0005929">
    <property type="term" value="C:cilium"/>
    <property type="evidence" value="ECO:0007669"/>
    <property type="project" value="TreeGrafter"/>
</dbReference>
<gene>
    <name evidence="7" type="primary">LOC112691741</name>
</gene>
<dbReference type="Gene3D" id="2.30.42.10">
    <property type="match status" value="3"/>
</dbReference>
<feature type="region of interest" description="Disordered" evidence="4">
    <location>
        <begin position="83"/>
        <end position="143"/>
    </location>
</feature>
<reference evidence="7" key="1">
    <citation type="submission" date="2025-08" db="UniProtKB">
        <authorList>
            <consortium name="RefSeq"/>
        </authorList>
    </citation>
    <scope>IDENTIFICATION</scope>
    <source>
        <tissue evidence="7">Whole body</tissue>
    </source>
</reference>
<keyword evidence="2" id="KW-0677">Repeat</keyword>
<name>A0A8B8GH36_9HEMI</name>
<dbReference type="PANTHER" id="PTHR23116">
    <property type="entry name" value="PDZ DOMAIN CONTAINING WHIRLIN AND HARMONIN-RELATED"/>
    <property type="match status" value="1"/>
</dbReference>